<keyword evidence="1" id="KW-0812">Transmembrane</keyword>
<sequence>MTTSQHVDSLTGSKPAGVLVAGVPWPPHKLVALLAGLATLLIVGVLTASAAPSVLGAAAVAVTAGLVSKVVLRA</sequence>
<gene>
    <name evidence="2" type="ORF">A5707_16585</name>
</gene>
<feature type="transmembrane region" description="Helical" evidence="1">
    <location>
        <begin position="30"/>
        <end position="48"/>
    </location>
</feature>
<keyword evidence="1" id="KW-1133">Transmembrane helix</keyword>
<reference evidence="3" key="1">
    <citation type="submission" date="2016-06" db="EMBL/GenBank/DDBJ databases">
        <authorList>
            <person name="Sutton G."/>
            <person name="Brinkac L."/>
            <person name="Sanka R."/>
            <person name="Adams M."/>
            <person name="Lau E."/>
            <person name="Sam S."/>
            <person name="Sreng N."/>
            <person name="Him V."/>
            <person name="Kerleguer A."/>
            <person name="Cheng S."/>
        </authorList>
    </citation>
    <scope>NUCLEOTIDE SEQUENCE [LARGE SCALE GENOMIC DNA]</scope>
    <source>
        <strain evidence="3">E861</strain>
    </source>
</reference>
<comment type="caution">
    <text evidence="2">The sequence shown here is derived from an EMBL/GenBank/DDBJ whole genome shotgun (WGS) entry which is preliminary data.</text>
</comment>
<dbReference type="RefSeq" id="WP_065013647.1">
    <property type="nucleotide sequence ID" value="NZ_LZKJ01000060.1"/>
</dbReference>
<dbReference type="AlphaFoldDB" id="A0A1A2ZKQ9"/>
<dbReference type="EMBL" id="LZKJ01000060">
    <property type="protein sequence ID" value="OBI49676.1"/>
    <property type="molecule type" value="Genomic_DNA"/>
</dbReference>
<protein>
    <submittedName>
        <fullName evidence="2">Uncharacterized protein</fullName>
    </submittedName>
</protein>
<proteinExistence type="predicted"/>
<name>A0A1A2ZKQ9_9MYCO</name>
<dbReference type="Proteomes" id="UP000093592">
    <property type="component" value="Unassembled WGS sequence"/>
</dbReference>
<keyword evidence="1" id="KW-0472">Membrane</keyword>
<evidence type="ECO:0000256" key="1">
    <source>
        <dbReference type="SAM" id="Phobius"/>
    </source>
</evidence>
<accession>A0A1A2ZKQ9</accession>
<organism evidence="2 3">
    <name type="scientific">Mycobacterium kyorinense</name>
    <dbReference type="NCBI Taxonomy" id="487514"/>
    <lineage>
        <taxon>Bacteria</taxon>
        <taxon>Bacillati</taxon>
        <taxon>Actinomycetota</taxon>
        <taxon>Actinomycetes</taxon>
        <taxon>Mycobacteriales</taxon>
        <taxon>Mycobacteriaceae</taxon>
        <taxon>Mycobacterium</taxon>
    </lineage>
</organism>
<evidence type="ECO:0000313" key="3">
    <source>
        <dbReference type="Proteomes" id="UP000093592"/>
    </source>
</evidence>
<evidence type="ECO:0000313" key="2">
    <source>
        <dbReference type="EMBL" id="OBI49676.1"/>
    </source>
</evidence>
<feature type="transmembrane region" description="Helical" evidence="1">
    <location>
        <begin position="54"/>
        <end position="72"/>
    </location>
</feature>